<evidence type="ECO:0000256" key="1">
    <source>
        <dbReference type="SAM" id="MobiDB-lite"/>
    </source>
</evidence>
<feature type="compositionally biased region" description="Acidic residues" evidence="1">
    <location>
        <begin position="322"/>
        <end position="336"/>
    </location>
</feature>
<feature type="region of interest" description="Disordered" evidence="1">
    <location>
        <begin position="310"/>
        <end position="357"/>
    </location>
</feature>
<dbReference type="Proteomes" id="UP000649617">
    <property type="component" value="Unassembled WGS sequence"/>
</dbReference>
<protein>
    <submittedName>
        <fullName evidence="3">REV1 protein</fullName>
    </submittedName>
</protein>
<keyword evidence="2" id="KW-0732">Signal</keyword>
<proteinExistence type="predicted"/>
<feature type="compositionally biased region" description="Basic and acidic residues" evidence="1">
    <location>
        <begin position="69"/>
        <end position="81"/>
    </location>
</feature>
<reference evidence="3" key="1">
    <citation type="submission" date="2021-02" db="EMBL/GenBank/DDBJ databases">
        <authorList>
            <person name="Dougan E. K."/>
            <person name="Rhodes N."/>
            <person name="Thang M."/>
            <person name="Chan C."/>
        </authorList>
    </citation>
    <scope>NUCLEOTIDE SEQUENCE</scope>
</reference>
<organism evidence="3 4">
    <name type="scientific">Symbiodinium pilosum</name>
    <name type="common">Dinoflagellate</name>
    <dbReference type="NCBI Taxonomy" id="2952"/>
    <lineage>
        <taxon>Eukaryota</taxon>
        <taxon>Sar</taxon>
        <taxon>Alveolata</taxon>
        <taxon>Dinophyceae</taxon>
        <taxon>Suessiales</taxon>
        <taxon>Symbiodiniaceae</taxon>
        <taxon>Symbiodinium</taxon>
    </lineage>
</organism>
<evidence type="ECO:0000313" key="4">
    <source>
        <dbReference type="Proteomes" id="UP000649617"/>
    </source>
</evidence>
<feature type="compositionally biased region" description="Acidic residues" evidence="1">
    <location>
        <begin position="56"/>
        <end position="68"/>
    </location>
</feature>
<sequence>MARRVAAVTLLLLAKTWAELESLPEDCEDSECSLSLRQLRGEQTLAAIAEHREREDPFDEPADIDSEEAESKPTRPREPVADRWGNMTQEAWEEKQGGMCCFSGDDPSNVCGTCFPSSVASYKNSCSRKSTCGSCGGSWCEPKCVMGAADPNNKCGTAFETGTAKSDTYCGKSAKNCASCNGEWCKRGITKQTPKVEGKPSPVNAVSSASGFCCYRGDGLAKNMCGGCADISQDAACTSVGGCSSCGGTWCPGPRCIKASKDKADPCNTAFGPDSVASEQDYCSKSEEHCGSCHGAWCAAYNISFVTGEKFDPSKPLKMPGDDEEDEDVDDVEEVADPGSAETISELFPDGLPHKKA</sequence>
<keyword evidence="4" id="KW-1185">Reference proteome</keyword>
<feature type="chain" id="PRO_5032507324" evidence="2">
    <location>
        <begin position="19"/>
        <end position="357"/>
    </location>
</feature>
<name>A0A812JW56_SYMPI</name>
<dbReference type="AlphaFoldDB" id="A0A812JW56"/>
<dbReference type="EMBL" id="CAJNIZ010002825">
    <property type="protein sequence ID" value="CAE7215113.1"/>
    <property type="molecule type" value="Genomic_DNA"/>
</dbReference>
<feature type="signal peptide" evidence="2">
    <location>
        <begin position="1"/>
        <end position="18"/>
    </location>
</feature>
<gene>
    <name evidence="3" type="primary">REV1</name>
    <name evidence="3" type="ORF">SPIL2461_LOCUS2546</name>
</gene>
<comment type="caution">
    <text evidence="3">The sequence shown here is derived from an EMBL/GenBank/DDBJ whole genome shotgun (WGS) entry which is preliminary data.</text>
</comment>
<evidence type="ECO:0000256" key="2">
    <source>
        <dbReference type="SAM" id="SignalP"/>
    </source>
</evidence>
<feature type="region of interest" description="Disordered" evidence="1">
    <location>
        <begin position="49"/>
        <end position="81"/>
    </location>
</feature>
<accession>A0A812JW56</accession>
<dbReference type="OrthoDB" id="434820at2759"/>
<evidence type="ECO:0000313" key="3">
    <source>
        <dbReference type="EMBL" id="CAE7215113.1"/>
    </source>
</evidence>